<organism evidence="1 2">
    <name type="scientific">Caerostris extrusa</name>
    <name type="common">Bark spider</name>
    <name type="synonym">Caerostris bankana</name>
    <dbReference type="NCBI Taxonomy" id="172846"/>
    <lineage>
        <taxon>Eukaryota</taxon>
        <taxon>Metazoa</taxon>
        <taxon>Ecdysozoa</taxon>
        <taxon>Arthropoda</taxon>
        <taxon>Chelicerata</taxon>
        <taxon>Arachnida</taxon>
        <taxon>Araneae</taxon>
        <taxon>Araneomorphae</taxon>
        <taxon>Entelegynae</taxon>
        <taxon>Araneoidea</taxon>
        <taxon>Araneidae</taxon>
        <taxon>Caerostris</taxon>
    </lineage>
</organism>
<accession>A0AAV4P5E1</accession>
<proteinExistence type="predicted"/>
<sequence>MQQCHSNTTPPPTQFSLAPVKDPLLQVEETGKKGDVNSLIPGSIKSVVCPTSSTIPHITRLSKQAAHCIPKKDTSFLNDNPSLLPSCLPIQERETEDG</sequence>
<reference evidence="1 2" key="1">
    <citation type="submission" date="2021-06" db="EMBL/GenBank/DDBJ databases">
        <title>Caerostris extrusa draft genome.</title>
        <authorList>
            <person name="Kono N."/>
            <person name="Arakawa K."/>
        </authorList>
    </citation>
    <scope>NUCLEOTIDE SEQUENCE [LARGE SCALE GENOMIC DNA]</scope>
</reference>
<comment type="caution">
    <text evidence="1">The sequence shown here is derived from an EMBL/GenBank/DDBJ whole genome shotgun (WGS) entry which is preliminary data.</text>
</comment>
<dbReference type="Proteomes" id="UP001054945">
    <property type="component" value="Unassembled WGS sequence"/>
</dbReference>
<name>A0AAV4P5E1_CAEEX</name>
<keyword evidence="2" id="KW-1185">Reference proteome</keyword>
<dbReference type="AlphaFoldDB" id="A0AAV4P5E1"/>
<evidence type="ECO:0000313" key="1">
    <source>
        <dbReference type="EMBL" id="GIX91248.1"/>
    </source>
</evidence>
<protein>
    <submittedName>
        <fullName evidence="1">Uncharacterized protein</fullName>
    </submittedName>
</protein>
<evidence type="ECO:0000313" key="2">
    <source>
        <dbReference type="Proteomes" id="UP001054945"/>
    </source>
</evidence>
<dbReference type="EMBL" id="BPLR01021568">
    <property type="protein sequence ID" value="GIX91248.1"/>
    <property type="molecule type" value="Genomic_DNA"/>
</dbReference>
<gene>
    <name evidence="1" type="ORF">CEXT_629041</name>
</gene>